<sequence>MATTLPAELLSLIFQHAHEISPLATVNCRTHVAAAVCHRWRAVALGNPLLWRDIHIQRTVDGHKRRPQGLRDLLGLQLQRSGQITLRVRFAYPDSDIAVFKLLLTTTDRWAVLDIELTGAQRSLLMAYPAVFPSLVTLTLRHVSTLNLGGLSFAPHVTDVRILGPITPLPAALPWDSVTRCILLYINTEEALAVLNTAAALQAFCVSAGSGVPPGLGPLPPLCTAPALRSLRITRSLEEFVSSLLGKLAAPDLQSLMLDTLDVPAHVLSPLLRTFISASPGLTSLSLTRVSLSEPDLIALLPLLPALTRLAVVWPADVHTRSLIGALTLTGLARTSWLPHLTDLTLVGGLSVPDTLLFAMLHSRRKTLKRVGLFYAGRTFFFDRSLDGLRAGGMTVDMNFEVTPGSEYKDDTVEIEDEDPDEPNMDL</sequence>
<feature type="domain" description="F-box" evidence="1">
    <location>
        <begin position="4"/>
        <end position="56"/>
    </location>
</feature>
<evidence type="ECO:0000259" key="1">
    <source>
        <dbReference type="Pfam" id="PF12937"/>
    </source>
</evidence>
<evidence type="ECO:0000313" key="2">
    <source>
        <dbReference type="EMBL" id="KAF7312638.1"/>
    </source>
</evidence>
<dbReference type="Gene3D" id="1.20.1280.50">
    <property type="match status" value="1"/>
</dbReference>
<dbReference type="SUPFAM" id="SSF81383">
    <property type="entry name" value="F-box domain"/>
    <property type="match status" value="1"/>
</dbReference>
<dbReference type="Proteomes" id="UP000636479">
    <property type="component" value="Unassembled WGS sequence"/>
</dbReference>
<name>A0A8H6T7T3_9AGAR</name>
<proteinExistence type="predicted"/>
<organism evidence="2 3">
    <name type="scientific">Mycena indigotica</name>
    <dbReference type="NCBI Taxonomy" id="2126181"/>
    <lineage>
        <taxon>Eukaryota</taxon>
        <taxon>Fungi</taxon>
        <taxon>Dikarya</taxon>
        <taxon>Basidiomycota</taxon>
        <taxon>Agaricomycotina</taxon>
        <taxon>Agaricomycetes</taxon>
        <taxon>Agaricomycetidae</taxon>
        <taxon>Agaricales</taxon>
        <taxon>Marasmiineae</taxon>
        <taxon>Mycenaceae</taxon>
        <taxon>Mycena</taxon>
    </lineage>
</organism>
<keyword evidence="3" id="KW-1185">Reference proteome</keyword>
<dbReference type="RefSeq" id="XP_037224746.1">
    <property type="nucleotide sequence ID" value="XM_037359651.1"/>
</dbReference>
<dbReference type="GeneID" id="59342167"/>
<comment type="caution">
    <text evidence="2">The sequence shown here is derived from an EMBL/GenBank/DDBJ whole genome shotgun (WGS) entry which is preliminary data.</text>
</comment>
<evidence type="ECO:0000313" key="3">
    <source>
        <dbReference type="Proteomes" id="UP000636479"/>
    </source>
</evidence>
<protein>
    <submittedName>
        <fullName evidence="2">F-box domain-containing protein</fullName>
    </submittedName>
</protein>
<dbReference type="OrthoDB" id="2962751at2759"/>
<dbReference type="AlphaFoldDB" id="A0A8H6T7T3"/>
<gene>
    <name evidence="2" type="ORF">MIND_00277900</name>
</gene>
<dbReference type="InterPro" id="IPR032675">
    <property type="entry name" value="LRR_dom_sf"/>
</dbReference>
<reference evidence="2" key="1">
    <citation type="submission" date="2020-05" db="EMBL/GenBank/DDBJ databases">
        <title>Mycena genomes resolve the evolution of fungal bioluminescence.</title>
        <authorList>
            <person name="Tsai I.J."/>
        </authorList>
    </citation>
    <scope>NUCLEOTIDE SEQUENCE</scope>
    <source>
        <strain evidence="2">171206Taipei</strain>
    </source>
</reference>
<dbReference type="InterPro" id="IPR036047">
    <property type="entry name" value="F-box-like_dom_sf"/>
</dbReference>
<accession>A0A8H6T7T3</accession>
<dbReference type="EMBL" id="JACAZF010000002">
    <property type="protein sequence ID" value="KAF7312638.1"/>
    <property type="molecule type" value="Genomic_DNA"/>
</dbReference>
<dbReference type="InterPro" id="IPR001810">
    <property type="entry name" value="F-box_dom"/>
</dbReference>
<dbReference type="Pfam" id="PF12937">
    <property type="entry name" value="F-box-like"/>
    <property type="match status" value="1"/>
</dbReference>
<dbReference type="Gene3D" id="3.80.10.10">
    <property type="entry name" value="Ribonuclease Inhibitor"/>
    <property type="match status" value="1"/>
</dbReference>